<dbReference type="GO" id="GO:0006508">
    <property type="term" value="P:proteolysis"/>
    <property type="evidence" value="ECO:0007669"/>
    <property type="project" value="UniProtKB-KW"/>
</dbReference>
<evidence type="ECO:0000313" key="11">
    <source>
        <dbReference type="EMBL" id="RVE57240.1"/>
    </source>
</evidence>
<dbReference type="GO" id="GO:0005634">
    <property type="term" value="C:nucleus"/>
    <property type="evidence" value="ECO:0007669"/>
    <property type="project" value="TreeGrafter"/>
</dbReference>
<reference evidence="11 12" key="1">
    <citation type="submission" date="2018-11" db="EMBL/GenBank/DDBJ databases">
        <authorList>
            <person name="Lopez-Roques C."/>
            <person name="Donnadieu C."/>
            <person name="Bouchez O."/>
            <person name="Klopp C."/>
            <person name="Cabau C."/>
            <person name="Zahm M."/>
        </authorList>
    </citation>
    <scope>NUCLEOTIDE SEQUENCE [LARGE SCALE GENOMIC DNA]</scope>
    <source>
        <strain evidence="11">RS831</strain>
        <tissue evidence="11">Whole body</tissue>
    </source>
</reference>
<evidence type="ECO:0000256" key="8">
    <source>
        <dbReference type="SAM" id="Coils"/>
    </source>
</evidence>
<keyword evidence="6" id="KW-0378">Hydrolase</keyword>
<comment type="similarity">
    <text evidence="2">Belongs to the peptidase C65 family.</text>
</comment>
<dbReference type="FunFam" id="1.20.1300.20:FF:000001">
    <property type="entry name" value="Ubiquitin thioesterase OTUB1"/>
    <property type="match status" value="1"/>
</dbReference>
<comment type="catalytic activity">
    <reaction evidence="1">
        <text>Thiol-dependent hydrolysis of ester, thioester, amide, peptide and isopeptide bonds formed by the C-terminal Gly of ubiquitin (a 76-residue protein attached to proteins as an intracellular targeting signal).</text>
        <dbReference type="EC" id="3.4.19.12"/>
    </reaction>
</comment>
<dbReference type="Pfam" id="PF13863">
    <property type="entry name" value="DUF4200"/>
    <property type="match status" value="1"/>
</dbReference>
<evidence type="ECO:0000256" key="7">
    <source>
        <dbReference type="ARBA" id="ARBA00022807"/>
    </source>
</evidence>
<keyword evidence="5" id="KW-0833">Ubl conjugation pathway</keyword>
<dbReference type="InterPro" id="IPR042467">
    <property type="entry name" value="Peptidase_C65_otubain_sub2"/>
</dbReference>
<sequence length="599" mass="68999">MYFRSRIIAIATSKRSPRMPADTSEITEDDATCPATSQTSRDVLQAGVTTLKKNMVMKKKAELDEMDVQLALKRHEFKSCTEALAARRSELEAKQQQTQERVEKFEKFVGENEAKRRKALQKCEATRHQNILKQREIEDLAEQLKKLRTRKQILKDRMNKYKIYEDYLMKTLNFLPRVHHDDGYESLVMPIIGRHKTLSVTHQELHQRLSQMETEAEERKEKLQQMKEEHRTQKLMANKEQSELQSELVTLEEKNKQTEANLMIKEGIAKEKVEEGARLLMAIDNLAQQCYLPTYGLIESVNVLIKMDMIKEYILDKADTERRVKKLRDSGSALKSAASTADKQHKGSFRSIENQSKIKNMSIMEADCLVSRREDISALMSAENPHPKQKDLDSQFFAVRKVLGDGNCFYRAFCFAYLESLLHHPRTLERFKQKIIQSAQVLAVAGFEESSFIHHLDTVVNVVEQCQADDQESTLLKLFNQSAVSDGVVQYLRLLTSAHLQNFADFFCNFVEAPDLQVYCRQEVEVMAMECDHVDILALSQALDVGLHIVSLEGEHQQLVHYIIPEGAEPSLHLLYQSSHYNILYQRPELRNTSSLSTN</sequence>
<dbReference type="Pfam" id="PF10275">
    <property type="entry name" value="Peptidase_C65"/>
    <property type="match status" value="1"/>
</dbReference>
<dbReference type="AlphaFoldDB" id="A0A3S2LZT9"/>
<evidence type="ECO:0000256" key="6">
    <source>
        <dbReference type="ARBA" id="ARBA00022801"/>
    </source>
</evidence>
<evidence type="ECO:0000259" key="10">
    <source>
        <dbReference type="PROSITE" id="PS50802"/>
    </source>
</evidence>
<dbReference type="InterPro" id="IPR003323">
    <property type="entry name" value="OTU_dom"/>
</dbReference>
<dbReference type="GO" id="GO:2000780">
    <property type="term" value="P:negative regulation of double-strand break repair"/>
    <property type="evidence" value="ECO:0007669"/>
    <property type="project" value="TreeGrafter"/>
</dbReference>
<dbReference type="PROSITE" id="PS50802">
    <property type="entry name" value="OTU"/>
    <property type="match status" value="1"/>
</dbReference>
<reference evidence="11 12" key="2">
    <citation type="submission" date="2019-01" db="EMBL/GenBank/DDBJ databases">
        <title>A chromosome length genome reference of the Java medaka (oryzias javanicus).</title>
        <authorList>
            <person name="Herpin A."/>
            <person name="Takehana Y."/>
            <person name="Naruse K."/>
            <person name="Ansai S."/>
            <person name="Kawaguchi M."/>
        </authorList>
    </citation>
    <scope>NUCLEOTIDE SEQUENCE [LARGE SCALE GENOMIC DNA]</scope>
    <source>
        <strain evidence="11">RS831</strain>
        <tissue evidence="11">Whole body</tissue>
    </source>
</reference>
<proteinExistence type="inferred from homology"/>
<feature type="coiled-coil region" evidence="8">
    <location>
        <begin position="81"/>
        <end position="157"/>
    </location>
</feature>
<dbReference type="SUPFAM" id="SSF54001">
    <property type="entry name" value="Cysteine proteinases"/>
    <property type="match status" value="1"/>
</dbReference>
<gene>
    <name evidence="11" type="ORF">OJAV_G00214000</name>
</gene>
<dbReference type="InterPro" id="IPR025252">
    <property type="entry name" value="DUF4200"/>
</dbReference>
<dbReference type="OrthoDB" id="18915at2759"/>
<organism evidence="11 12">
    <name type="scientific">Oryzias javanicus</name>
    <name type="common">Javanese ricefish</name>
    <name type="synonym">Aplocheilus javanicus</name>
    <dbReference type="NCBI Taxonomy" id="123683"/>
    <lineage>
        <taxon>Eukaryota</taxon>
        <taxon>Metazoa</taxon>
        <taxon>Chordata</taxon>
        <taxon>Craniata</taxon>
        <taxon>Vertebrata</taxon>
        <taxon>Euteleostomi</taxon>
        <taxon>Actinopterygii</taxon>
        <taxon>Neopterygii</taxon>
        <taxon>Teleostei</taxon>
        <taxon>Neoteleostei</taxon>
        <taxon>Acanthomorphata</taxon>
        <taxon>Ovalentaria</taxon>
        <taxon>Atherinomorphae</taxon>
        <taxon>Beloniformes</taxon>
        <taxon>Adrianichthyidae</taxon>
        <taxon>Oryziinae</taxon>
        <taxon>Oryzias</taxon>
    </lineage>
</organism>
<dbReference type="InterPro" id="IPR042468">
    <property type="entry name" value="Peptidase_C65_otubain_sub1"/>
</dbReference>
<dbReference type="InterPro" id="IPR019400">
    <property type="entry name" value="Peptidase_C65_otubain"/>
</dbReference>
<evidence type="ECO:0000256" key="1">
    <source>
        <dbReference type="ARBA" id="ARBA00000707"/>
    </source>
</evidence>
<name>A0A3S2LZT9_ORYJA</name>
<dbReference type="GO" id="GO:0071108">
    <property type="term" value="P:protein K48-linked deubiquitination"/>
    <property type="evidence" value="ECO:0007669"/>
    <property type="project" value="TreeGrafter"/>
</dbReference>
<dbReference type="InterPro" id="IPR038765">
    <property type="entry name" value="Papain-like_cys_pep_sf"/>
</dbReference>
<evidence type="ECO:0000256" key="3">
    <source>
        <dbReference type="ARBA" id="ARBA00012759"/>
    </source>
</evidence>
<dbReference type="Gene3D" id="3.30.200.60">
    <property type="entry name" value="Peptidase C65 Otubain, subdomain 1"/>
    <property type="match status" value="1"/>
</dbReference>
<feature type="domain" description="OTU" evidence="10">
    <location>
        <begin position="397"/>
        <end position="587"/>
    </location>
</feature>
<evidence type="ECO:0000256" key="2">
    <source>
        <dbReference type="ARBA" id="ARBA00006579"/>
    </source>
</evidence>
<feature type="coiled-coil region" evidence="8">
    <location>
        <begin position="202"/>
        <end position="261"/>
    </location>
</feature>
<dbReference type="PANTHER" id="PTHR12931">
    <property type="entry name" value="UBIQUITIN THIOLESTERASE PROTEIN OTUB"/>
    <property type="match status" value="1"/>
</dbReference>
<keyword evidence="12" id="KW-1185">Reference proteome</keyword>
<feature type="region of interest" description="Disordered" evidence="9">
    <location>
        <begin position="14"/>
        <end position="33"/>
    </location>
</feature>
<evidence type="ECO:0000313" key="12">
    <source>
        <dbReference type="Proteomes" id="UP000283210"/>
    </source>
</evidence>
<dbReference type="EC" id="3.4.19.12" evidence="3"/>
<dbReference type="Proteomes" id="UP000283210">
    <property type="component" value="Chromosome 22"/>
</dbReference>
<evidence type="ECO:0000256" key="9">
    <source>
        <dbReference type="SAM" id="MobiDB-lite"/>
    </source>
</evidence>
<evidence type="ECO:0000256" key="5">
    <source>
        <dbReference type="ARBA" id="ARBA00022786"/>
    </source>
</evidence>
<protein>
    <recommendedName>
        <fullName evidence="3">ubiquitinyl hydrolase 1</fullName>
        <ecNumber evidence="3">3.4.19.12</ecNumber>
    </recommendedName>
</protein>
<keyword evidence="7" id="KW-0788">Thiol protease</keyword>
<dbReference type="EMBL" id="CM012458">
    <property type="protein sequence ID" value="RVE57240.1"/>
    <property type="molecule type" value="Genomic_DNA"/>
</dbReference>
<dbReference type="Gene3D" id="1.20.1300.20">
    <property type="entry name" value="Peptidase C65 Otubain, subdomain 2"/>
    <property type="match status" value="1"/>
</dbReference>
<keyword evidence="4" id="KW-0645">Protease</keyword>
<accession>A0A3S2LZT9</accession>
<dbReference type="GO" id="GO:0043130">
    <property type="term" value="F:ubiquitin binding"/>
    <property type="evidence" value="ECO:0007669"/>
    <property type="project" value="TreeGrafter"/>
</dbReference>
<evidence type="ECO:0000256" key="4">
    <source>
        <dbReference type="ARBA" id="ARBA00022670"/>
    </source>
</evidence>
<dbReference type="GO" id="GO:0004843">
    <property type="term" value="F:cysteine-type deubiquitinase activity"/>
    <property type="evidence" value="ECO:0007669"/>
    <property type="project" value="UniProtKB-EC"/>
</dbReference>
<keyword evidence="8" id="KW-0175">Coiled coil</keyword>
<dbReference type="PANTHER" id="PTHR12931:SF32">
    <property type="entry name" value="UBIQUITIN THIOESTERASE"/>
    <property type="match status" value="1"/>
</dbReference>